<dbReference type="EMBL" id="CP053892">
    <property type="protein sequence ID" value="QKG22602.1"/>
    <property type="molecule type" value="Genomic_DNA"/>
</dbReference>
<keyword evidence="2" id="KW-1185">Reference proteome</keyword>
<organism evidence="1 2">
    <name type="scientific">Actinomadura verrucosospora</name>
    <dbReference type="NCBI Taxonomy" id="46165"/>
    <lineage>
        <taxon>Bacteria</taxon>
        <taxon>Bacillati</taxon>
        <taxon>Actinomycetota</taxon>
        <taxon>Actinomycetes</taxon>
        <taxon>Streptosporangiales</taxon>
        <taxon>Thermomonosporaceae</taxon>
        <taxon>Actinomadura</taxon>
    </lineage>
</organism>
<dbReference type="AlphaFoldDB" id="A0A7D3ZNA8"/>
<sequence>MLLDAFRAVVGVDLTTAPEEAVYREEFAHGGMSSGSVHLPTWRERLVPLLVRRARG</sequence>
<protein>
    <submittedName>
        <fullName evidence="1">Uncharacterized protein</fullName>
    </submittedName>
</protein>
<evidence type="ECO:0000313" key="1">
    <source>
        <dbReference type="EMBL" id="QKG22602.1"/>
    </source>
</evidence>
<name>A0A7D3ZNA8_ACTVE</name>
<dbReference type="Proteomes" id="UP000501240">
    <property type="component" value="Chromosome"/>
</dbReference>
<accession>A0A7D3ZNA8</accession>
<proteinExistence type="predicted"/>
<reference evidence="1 2" key="1">
    <citation type="submission" date="2020-05" db="EMBL/GenBank/DDBJ databases">
        <title>Actinomadura verrucosospora NRRL-B18236 (PFL_A860) Genome sequencing and assembly.</title>
        <authorList>
            <person name="Samborskyy M."/>
        </authorList>
    </citation>
    <scope>NUCLEOTIDE SEQUENCE [LARGE SCALE GENOMIC DNA]</scope>
    <source>
        <strain evidence="1 2">NRRL:B18236</strain>
    </source>
</reference>
<gene>
    <name evidence="1" type="ORF">ACTIVE_4243</name>
</gene>
<evidence type="ECO:0000313" key="2">
    <source>
        <dbReference type="Proteomes" id="UP000501240"/>
    </source>
</evidence>